<dbReference type="AlphaFoldDB" id="A0A0W0D5V4"/>
<name>A0A0W0D5V4_CANGB</name>
<dbReference type="GO" id="GO:0110078">
    <property type="term" value="C:TTT Hsp90 cochaperone complex"/>
    <property type="evidence" value="ECO:0007669"/>
    <property type="project" value="EnsemblFungi"/>
</dbReference>
<dbReference type="GO" id="GO:0034502">
    <property type="term" value="P:protein localization to chromosome"/>
    <property type="evidence" value="ECO:0007669"/>
    <property type="project" value="EnsemblFungi"/>
</dbReference>
<comment type="caution">
    <text evidence="3">The sequence shown here is derived from an EMBL/GenBank/DDBJ whole genome shotgun (WGS) entry which is preliminary data.</text>
</comment>
<protein>
    <submittedName>
        <fullName evidence="3">Telomere length regulation protein TEL2</fullName>
    </submittedName>
</protein>
<dbReference type="Proteomes" id="UP000054886">
    <property type="component" value="Unassembled WGS sequence"/>
</dbReference>
<sequence length="685" mass="78768">MGNGLEEYKKLTTQLEVDELVTTLDTVFQEKDSLTNIDVILTVIKYVVSHHQVMPKSVILKLNWFFAHSLIGFSQLIKFGSDIDAKQSEQLIYIEYVTQFLKSSTTYLQNYLIECTENRTKELILKRTFTGSTVFNFVKGKLNPLEYIELLNNQLVFALDKLDSRSGDFHKYLGNYIASLCDFHNIFAPDVILSKTFLINQERLETLSLLMKKTSEYTSYKIGIKYLLPYLDKVCSDTNAQLVHHILGTLGIGKLILVQDIFRLNSFTLQKIIFAILDSKKIDSVMNFLLMKFHSIEYESDKNTCQLIVTILKNHLNDSGKIKVCHSDQFLNAITKRLSDQDKIIRERSMYIAKIASNHKIDYESDFTIDIGKSIAHDNYEVPESDWSLILNSDNSNVNTNSSDTNISTSTHALEALNLDDSDDEEDEEGDQLKYVFLKDLTAALENKSQRGLTNILKNTVKLVRQKKLFRSEVAYYAGAMIRNIVILNNDLDEKQFEELRVNALVSILVVVPEKIDELWKMLFTAELSLQQRLSLLLSVSMSARELRGYDDKQILKPQFDFPTSMLPWDRRQENNRIEEIDDNGSDNTSGGKVLWKSSKLTKNTEEINNRFREYASKFFYPLANGWLNGIDLGTFDKLFKTYYLSTLKTVYNCAYPVHGFEDMTTTMDTILQDAVNNNIPLELQ</sequence>
<evidence type="ECO:0000313" key="4">
    <source>
        <dbReference type="Proteomes" id="UP000054886"/>
    </source>
</evidence>
<dbReference type="VEuPathDB" id="FungiDB:B1J91_G07755g"/>
<dbReference type="Pfam" id="PF10193">
    <property type="entry name" value="Telomere_reg-2"/>
    <property type="match status" value="1"/>
</dbReference>
<dbReference type="VEuPathDB" id="FungiDB:CAGL0G07755g"/>
<gene>
    <name evidence="3" type="ORF">AO440_001803</name>
</gene>
<dbReference type="InterPro" id="IPR019337">
    <property type="entry name" value="Telomere_length_regulation_dom"/>
</dbReference>
<dbReference type="EMBL" id="LLZZ01000108">
    <property type="protein sequence ID" value="KTB07118.1"/>
    <property type="molecule type" value="Genomic_DNA"/>
</dbReference>
<evidence type="ECO:0000313" key="3">
    <source>
        <dbReference type="EMBL" id="KTB07118.1"/>
    </source>
</evidence>
<feature type="domain" description="Telomere length regulation protein conserved" evidence="2">
    <location>
        <begin position="436"/>
        <end position="544"/>
    </location>
</feature>
<dbReference type="GO" id="GO:0051879">
    <property type="term" value="F:Hsp90 protein binding"/>
    <property type="evidence" value="ECO:0007669"/>
    <property type="project" value="TreeGrafter"/>
</dbReference>
<dbReference type="VEuPathDB" id="FungiDB:GWK60_G07469"/>
<organism evidence="3 4">
    <name type="scientific">Candida glabrata</name>
    <name type="common">Yeast</name>
    <name type="synonym">Torulopsis glabrata</name>
    <dbReference type="NCBI Taxonomy" id="5478"/>
    <lineage>
        <taxon>Eukaryota</taxon>
        <taxon>Fungi</taxon>
        <taxon>Dikarya</taxon>
        <taxon>Ascomycota</taxon>
        <taxon>Saccharomycotina</taxon>
        <taxon>Saccharomycetes</taxon>
        <taxon>Saccharomycetales</taxon>
        <taxon>Saccharomycetaceae</taxon>
        <taxon>Nakaseomyces</taxon>
    </lineage>
</organism>
<proteinExistence type="inferred from homology"/>
<dbReference type="GO" id="GO:0042162">
    <property type="term" value="F:telomeric DNA binding"/>
    <property type="evidence" value="ECO:0007669"/>
    <property type="project" value="EnsemblFungi"/>
</dbReference>
<dbReference type="GO" id="GO:0007004">
    <property type="term" value="P:telomere maintenance via telomerase"/>
    <property type="evidence" value="ECO:0007669"/>
    <property type="project" value="EnsemblFungi"/>
</dbReference>
<accession>A0A0W0D5V4</accession>
<dbReference type="GO" id="GO:0051083">
    <property type="term" value="P:'de novo' cotranslational protein folding"/>
    <property type="evidence" value="ECO:0007669"/>
    <property type="project" value="TreeGrafter"/>
</dbReference>
<evidence type="ECO:0000256" key="1">
    <source>
        <dbReference type="ARBA" id="ARBA00006133"/>
    </source>
</evidence>
<comment type="similarity">
    <text evidence="1">Belongs to the TEL2 family.</text>
</comment>
<dbReference type="Gene3D" id="1.25.40.720">
    <property type="entry name" value="Telomere length regulation protein 2, C-terminal domain"/>
    <property type="match status" value="2"/>
</dbReference>
<dbReference type="PANTHER" id="PTHR15830:SF10">
    <property type="entry name" value="TELOMERE LENGTH REGULATION PROTEIN TEL2 HOMOLOG"/>
    <property type="match status" value="1"/>
</dbReference>
<dbReference type="VEuPathDB" id="FungiDB:GVI51_G07601"/>
<dbReference type="InterPro" id="IPR051970">
    <property type="entry name" value="TEL2_Regulation"/>
</dbReference>
<dbReference type="InterPro" id="IPR038528">
    <property type="entry name" value="TEL2_C_sf"/>
</dbReference>
<dbReference type="PANTHER" id="PTHR15830">
    <property type="entry name" value="TELOMERE LENGTH REGULATION PROTEIN TEL2 FAMILY MEMBER"/>
    <property type="match status" value="1"/>
</dbReference>
<dbReference type="GO" id="GO:0000781">
    <property type="term" value="C:chromosome, telomeric region"/>
    <property type="evidence" value="ECO:0007669"/>
    <property type="project" value="EnsemblFungi"/>
</dbReference>
<reference evidence="3 4" key="1">
    <citation type="submission" date="2015-10" db="EMBL/GenBank/DDBJ databases">
        <title>Draft genomes sequences of Candida glabrata isolates 1A, 1B, 2A, 2B, 3A and 3B.</title>
        <authorList>
            <person name="Haavelsrud O.E."/>
            <person name="Gaustad P."/>
        </authorList>
    </citation>
    <scope>NUCLEOTIDE SEQUENCE [LARGE SCALE GENOMIC DNA]</scope>
    <source>
        <strain evidence="3">910700640</strain>
    </source>
</reference>
<evidence type="ECO:0000259" key="2">
    <source>
        <dbReference type="Pfam" id="PF10193"/>
    </source>
</evidence>
<dbReference type="GO" id="GO:0005829">
    <property type="term" value="C:cytosol"/>
    <property type="evidence" value="ECO:0007669"/>
    <property type="project" value="TreeGrafter"/>
</dbReference>